<dbReference type="Pfam" id="PF04134">
    <property type="entry name" value="DCC1-like"/>
    <property type="match status" value="1"/>
</dbReference>
<dbReference type="OrthoDB" id="9813713at2"/>
<comment type="caution">
    <text evidence="2">The sequence shown here is derived from an EMBL/GenBank/DDBJ whole genome shotgun (WGS) entry which is preliminary data.</text>
</comment>
<evidence type="ECO:0000313" key="3">
    <source>
        <dbReference type="Proteomes" id="UP000297891"/>
    </source>
</evidence>
<organism evidence="2 3">
    <name type="scientific">Leptospira brenneri</name>
    <dbReference type="NCBI Taxonomy" id="2023182"/>
    <lineage>
        <taxon>Bacteria</taxon>
        <taxon>Pseudomonadati</taxon>
        <taxon>Spirochaetota</taxon>
        <taxon>Spirochaetia</taxon>
        <taxon>Leptospirales</taxon>
        <taxon>Leptospiraceae</taxon>
        <taxon>Leptospira</taxon>
    </lineage>
</organism>
<evidence type="ECO:0000313" key="2">
    <source>
        <dbReference type="EMBL" id="TGK91784.1"/>
    </source>
</evidence>
<keyword evidence="3" id="KW-1185">Reference proteome</keyword>
<dbReference type="Proteomes" id="UP000297891">
    <property type="component" value="Unassembled WGS sequence"/>
</dbReference>
<protein>
    <submittedName>
        <fullName evidence="2">DUF393 domain-containing protein</fullName>
    </submittedName>
</protein>
<keyword evidence="1" id="KW-0812">Transmembrane</keyword>
<dbReference type="AlphaFoldDB" id="A0A2M9Y1M4"/>
<dbReference type="InterPro" id="IPR007263">
    <property type="entry name" value="DCC1-like"/>
</dbReference>
<sequence length="117" mass="13944">MIPTDQILIYDGDCKFCTRIAKLMREKTKNQISILSYHNLSESDLKSIHYKLTKELCAGEVQWIENGKRYPGFFAVRQILWKMDRYRYINILLYLPLIPFLGMAVMYGLKRFRTKLN</sequence>
<feature type="transmembrane region" description="Helical" evidence="1">
    <location>
        <begin position="88"/>
        <end position="109"/>
    </location>
</feature>
<evidence type="ECO:0000256" key="1">
    <source>
        <dbReference type="SAM" id="Phobius"/>
    </source>
</evidence>
<dbReference type="RefSeq" id="WP_100790630.1">
    <property type="nucleotide sequence ID" value="NZ_NPDQ01000004.1"/>
</dbReference>
<dbReference type="EMBL" id="RQFP01000014">
    <property type="protein sequence ID" value="TGK91784.1"/>
    <property type="molecule type" value="Genomic_DNA"/>
</dbReference>
<gene>
    <name evidence="2" type="ORF">EHQ30_16455</name>
</gene>
<reference evidence="2" key="1">
    <citation type="journal article" date="2019" name="PLoS Negl. Trop. Dis.">
        <title>Revisiting the worldwide diversity of Leptospira species in the environment.</title>
        <authorList>
            <person name="Vincent A.T."/>
            <person name="Schiettekatte O."/>
            <person name="Bourhy P."/>
            <person name="Veyrier F.J."/>
            <person name="Picardeau M."/>
        </authorList>
    </citation>
    <scope>NUCLEOTIDE SEQUENCE [LARGE SCALE GENOMIC DNA]</scope>
    <source>
        <strain evidence="2">201800277</strain>
    </source>
</reference>
<keyword evidence="1" id="KW-0472">Membrane</keyword>
<accession>A0A2M9Y1M4</accession>
<dbReference type="GO" id="GO:0015035">
    <property type="term" value="F:protein-disulfide reductase activity"/>
    <property type="evidence" value="ECO:0007669"/>
    <property type="project" value="InterPro"/>
</dbReference>
<keyword evidence="1" id="KW-1133">Transmembrane helix</keyword>
<proteinExistence type="predicted"/>
<name>A0A2M9Y1M4_9LEPT</name>